<protein>
    <submittedName>
        <fullName evidence="6">Hemolysin III family protein</fullName>
    </submittedName>
</protein>
<gene>
    <name evidence="6" type="ORF">ACFSE6_04740</name>
</gene>
<reference evidence="7" key="1">
    <citation type="journal article" date="2019" name="Int. J. Syst. Evol. Microbiol.">
        <title>The Global Catalogue of Microorganisms (GCM) 10K type strain sequencing project: providing services to taxonomists for standard genome sequencing and annotation.</title>
        <authorList>
            <consortium name="The Broad Institute Genomics Platform"/>
            <consortium name="The Broad Institute Genome Sequencing Center for Infectious Disease"/>
            <person name="Wu L."/>
            <person name="Ma J."/>
        </authorList>
    </citation>
    <scope>NUCLEOTIDE SEQUENCE [LARGE SCALE GENOMIC DNA]</scope>
    <source>
        <strain evidence="7">JCM 17130</strain>
    </source>
</reference>
<evidence type="ECO:0000313" key="7">
    <source>
        <dbReference type="Proteomes" id="UP001597277"/>
    </source>
</evidence>
<evidence type="ECO:0000313" key="6">
    <source>
        <dbReference type="EMBL" id="MFD1717130.1"/>
    </source>
</evidence>
<evidence type="ECO:0000256" key="4">
    <source>
        <dbReference type="ARBA" id="ARBA00023136"/>
    </source>
</evidence>
<dbReference type="PANTHER" id="PTHR20855">
    <property type="entry name" value="ADIPOR/PROGESTIN RECEPTOR-RELATED"/>
    <property type="match status" value="1"/>
</dbReference>
<evidence type="ECO:0000256" key="1">
    <source>
        <dbReference type="ARBA" id="ARBA00004141"/>
    </source>
</evidence>
<dbReference type="Pfam" id="PF03006">
    <property type="entry name" value="HlyIII"/>
    <property type="match status" value="1"/>
</dbReference>
<name>A0ABW4L3F7_9MICO</name>
<sequence>MTTNDPDREAPPAATGLTAALVKPLMRGWIHLATTPLALVAGLVLVAASPTLAGRLSAAVFALAAVVLFGTSAVYHRGSWSPRWAGVLRRADHSNIFLLIAGTYTPLSVLLLDRSTATWLLVIVWSGAALGIVSRLVWLSAPRWVYVPIYVALGWVAVWFLPAFGRSGGGLIVALVMLGGLAYTLGAIAYGTKWPNPSPRWFGFHEIFHVGTVVGWSCHYAAVSVAAYTA</sequence>
<feature type="transmembrane region" description="Helical" evidence="5">
    <location>
        <begin position="29"/>
        <end position="49"/>
    </location>
</feature>
<keyword evidence="4 5" id="KW-0472">Membrane</keyword>
<feature type="transmembrane region" description="Helical" evidence="5">
    <location>
        <begin position="144"/>
        <end position="164"/>
    </location>
</feature>
<dbReference type="Proteomes" id="UP001597277">
    <property type="component" value="Unassembled WGS sequence"/>
</dbReference>
<feature type="transmembrane region" description="Helical" evidence="5">
    <location>
        <begin position="207"/>
        <end position="228"/>
    </location>
</feature>
<keyword evidence="7" id="KW-1185">Reference proteome</keyword>
<organism evidence="6 7">
    <name type="scientific">Georgenia deserti</name>
    <dbReference type="NCBI Taxonomy" id="2093781"/>
    <lineage>
        <taxon>Bacteria</taxon>
        <taxon>Bacillati</taxon>
        <taxon>Actinomycetota</taxon>
        <taxon>Actinomycetes</taxon>
        <taxon>Micrococcales</taxon>
        <taxon>Bogoriellaceae</taxon>
        <taxon>Georgenia</taxon>
    </lineage>
</organism>
<dbReference type="EMBL" id="JBHUEE010000002">
    <property type="protein sequence ID" value="MFD1717130.1"/>
    <property type="molecule type" value="Genomic_DNA"/>
</dbReference>
<evidence type="ECO:0000256" key="5">
    <source>
        <dbReference type="SAM" id="Phobius"/>
    </source>
</evidence>
<evidence type="ECO:0000256" key="3">
    <source>
        <dbReference type="ARBA" id="ARBA00022989"/>
    </source>
</evidence>
<feature type="transmembrane region" description="Helical" evidence="5">
    <location>
        <begin position="56"/>
        <end position="75"/>
    </location>
</feature>
<dbReference type="PANTHER" id="PTHR20855:SF3">
    <property type="entry name" value="LD03007P"/>
    <property type="match status" value="1"/>
</dbReference>
<proteinExistence type="predicted"/>
<feature type="transmembrane region" description="Helical" evidence="5">
    <location>
        <begin position="171"/>
        <end position="192"/>
    </location>
</feature>
<keyword evidence="2 5" id="KW-0812">Transmembrane</keyword>
<comment type="caution">
    <text evidence="6">The sequence shown here is derived from an EMBL/GenBank/DDBJ whole genome shotgun (WGS) entry which is preliminary data.</text>
</comment>
<feature type="transmembrane region" description="Helical" evidence="5">
    <location>
        <begin position="95"/>
        <end position="112"/>
    </location>
</feature>
<dbReference type="InterPro" id="IPR004254">
    <property type="entry name" value="AdipoR/HlyIII-related"/>
</dbReference>
<dbReference type="RefSeq" id="WP_388002761.1">
    <property type="nucleotide sequence ID" value="NZ_JBHUEE010000002.1"/>
</dbReference>
<keyword evidence="3 5" id="KW-1133">Transmembrane helix</keyword>
<feature type="transmembrane region" description="Helical" evidence="5">
    <location>
        <begin position="119"/>
        <end position="138"/>
    </location>
</feature>
<accession>A0ABW4L3F7</accession>
<evidence type="ECO:0000256" key="2">
    <source>
        <dbReference type="ARBA" id="ARBA00022692"/>
    </source>
</evidence>
<comment type="subcellular location">
    <subcellularLocation>
        <location evidence="1">Membrane</location>
        <topology evidence="1">Multi-pass membrane protein</topology>
    </subcellularLocation>
</comment>